<keyword evidence="2" id="KW-1185">Reference proteome</keyword>
<evidence type="ECO:0000313" key="2">
    <source>
        <dbReference type="Proteomes" id="UP001501444"/>
    </source>
</evidence>
<accession>A0ABN3G9W0</accession>
<dbReference type="Proteomes" id="UP001501444">
    <property type="component" value="Unassembled WGS sequence"/>
</dbReference>
<evidence type="ECO:0000313" key="1">
    <source>
        <dbReference type="EMBL" id="GAA2347187.1"/>
    </source>
</evidence>
<dbReference type="RefSeq" id="WP_344613403.1">
    <property type="nucleotide sequence ID" value="NZ_BAAARV010000025.1"/>
</dbReference>
<gene>
    <name evidence="1" type="ORF">GCM10010170_034530</name>
</gene>
<sequence>MTDAQLALDTSAVLAYVAGSTGLGELLGEVTEEKHRFAIPAVCLVEAGLKLDEASWPMLDVLARHPAAVVVGLDAAGWKPHASAAALFGSPGAGAAALLVAEGQVWYVATRSPDVYGDAVDTVLIED</sequence>
<reference evidence="1 2" key="1">
    <citation type="journal article" date="2019" name="Int. J. Syst. Evol. Microbiol.">
        <title>The Global Catalogue of Microorganisms (GCM) 10K type strain sequencing project: providing services to taxonomists for standard genome sequencing and annotation.</title>
        <authorList>
            <consortium name="The Broad Institute Genomics Platform"/>
            <consortium name="The Broad Institute Genome Sequencing Center for Infectious Disease"/>
            <person name="Wu L."/>
            <person name="Ma J."/>
        </authorList>
    </citation>
    <scope>NUCLEOTIDE SEQUENCE [LARGE SCALE GENOMIC DNA]</scope>
    <source>
        <strain evidence="1 2">JCM 3272</strain>
    </source>
</reference>
<name>A0ABN3G9W0_9ACTN</name>
<proteinExistence type="predicted"/>
<organism evidence="1 2">
    <name type="scientific">Dactylosporangium salmoneum</name>
    <dbReference type="NCBI Taxonomy" id="53361"/>
    <lineage>
        <taxon>Bacteria</taxon>
        <taxon>Bacillati</taxon>
        <taxon>Actinomycetota</taxon>
        <taxon>Actinomycetes</taxon>
        <taxon>Micromonosporales</taxon>
        <taxon>Micromonosporaceae</taxon>
        <taxon>Dactylosporangium</taxon>
    </lineage>
</organism>
<dbReference type="EMBL" id="BAAARV010000025">
    <property type="protein sequence ID" value="GAA2347187.1"/>
    <property type="molecule type" value="Genomic_DNA"/>
</dbReference>
<comment type="caution">
    <text evidence="1">The sequence shown here is derived from an EMBL/GenBank/DDBJ whole genome shotgun (WGS) entry which is preliminary data.</text>
</comment>
<protein>
    <recommendedName>
        <fullName evidence="3">PIN domain-containing protein</fullName>
    </recommendedName>
</protein>
<evidence type="ECO:0008006" key="3">
    <source>
        <dbReference type="Google" id="ProtNLM"/>
    </source>
</evidence>